<dbReference type="Gene3D" id="3.40.630.30">
    <property type="match status" value="1"/>
</dbReference>
<accession>A0A7W7YIK2</accession>
<dbReference type="RefSeq" id="WP_184206210.1">
    <property type="nucleotide sequence ID" value="NZ_JACHIF010000002.1"/>
</dbReference>
<evidence type="ECO:0008006" key="3">
    <source>
        <dbReference type="Google" id="ProtNLM"/>
    </source>
</evidence>
<dbReference type="PROSITE" id="PS51191">
    <property type="entry name" value="FEMABX"/>
    <property type="match status" value="1"/>
</dbReference>
<evidence type="ECO:0000313" key="1">
    <source>
        <dbReference type="EMBL" id="MBB5036871.1"/>
    </source>
</evidence>
<dbReference type="InterPro" id="IPR016181">
    <property type="entry name" value="Acyl_CoA_acyltransferase"/>
</dbReference>
<gene>
    <name evidence="1" type="ORF">HNQ64_001113</name>
</gene>
<protein>
    <recommendedName>
        <fullName evidence="3">BioF2-like acetyltransferase domain-containing protein</fullName>
    </recommendedName>
</protein>
<dbReference type="GO" id="GO:0016755">
    <property type="term" value="F:aminoacyltransferase activity"/>
    <property type="evidence" value="ECO:0007669"/>
    <property type="project" value="InterPro"/>
</dbReference>
<comment type="caution">
    <text evidence="1">The sequence shown here is derived from an EMBL/GenBank/DDBJ whole genome shotgun (WGS) entry which is preliminary data.</text>
</comment>
<organism evidence="1 2">
    <name type="scientific">Prosthecobacter dejongeii</name>
    <dbReference type="NCBI Taxonomy" id="48465"/>
    <lineage>
        <taxon>Bacteria</taxon>
        <taxon>Pseudomonadati</taxon>
        <taxon>Verrucomicrobiota</taxon>
        <taxon>Verrucomicrobiia</taxon>
        <taxon>Verrucomicrobiales</taxon>
        <taxon>Verrucomicrobiaceae</taxon>
        <taxon>Prosthecobacter</taxon>
    </lineage>
</organism>
<reference evidence="1 2" key="1">
    <citation type="submission" date="2020-08" db="EMBL/GenBank/DDBJ databases">
        <title>Genomic Encyclopedia of Type Strains, Phase IV (KMG-IV): sequencing the most valuable type-strain genomes for metagenomic binning, comparative biology and taxonomic classification.</title>
        <authorList>
            <person name="Goeker M."/>
        </authorList>
    </citation>
    <scope>NUCLEOTIDE SEQUENCE [LARGE SCALE GENOMIC DNA]</scope>
    <source>
        <strain evidence="1 2">DSM 12251</strain>
    </source>
</reference>
<dbReference type="EMBL" id="JACHIF010000002">
    <property type="protein sequence ID" value="MBB5036871.1"/>
    <property type="molecule type" value="Genomic_DNA"/>
</dbReference>
<evidence type="ECO:0000313" key="2">
    <source>
        <dbReference type="Proteomes" id="UP000534294"/>
    </source>
</evidence>
<dbReference type="Proteomes" id="UP000534294">
    <property type="component" value="Unassembled WGS sequence"/>
</dbReference>
<keyword evidence="2" id="KW-1185">Reference proteome</keyword>
<dbReference type="AlphaFoldDB" id="A0A7W7YIK2"/>
<name>A0A7W7YIK2_9BACT</name>
<dbReference type="GO" id="GO:0044038">
    <property type="term" value="P:cell wall macromolecule biosynthetic process"/>
    <property type="evidence" value="ECO:0007669"/>
    <property type="project" value="InterPro"/>
</dbReference>
<dbReference type="SUPFAM" id="SSF55729">
    <property type="entry name" value="Acyl-CoA N-acyltransferases (Nat)"/>
    <property type="match status" value="1"/>
</dbReference>
<proteinExistence type="predicted"/>
<sequence length="225" mass="26478">MAERPKWNDAMRLTAYYNCRSQKPHFAFLRFPKRVLEVQLQVGPDNLLSACDESVRYKIRRAQREGVTSEIESDQETFRSFYNIFADSKGLEELDSRQLNFYWSSLIVTKAMHQGAPLAMHAYMVDAKADRATLLYSCSHFRNAEDSKTRNFLGNASRFLYWDDMRRFSDLGIKTFDFGYFGNEDQISQVNQFKKGYPCEEKNVSTYISLPLYFFMRLTRKNPTF</sequence>
<dbReference type="InterPro" id="IPR003447">
    <property type="entry name" value="FEMABX"/>
</dbReference>